<evidence type="ECO:0000313" key="3">
    <source>
        <dbReference type="WBParaSite" id="nRc.2.0.1.t37430-RA"/>
    </source>
</evidence>
<dbReference type="Proteomes" id="UP000887565">
    <property type="component" value="Unplaced"/>
</dbReference>
<proteinExistence type="predicted"/>
<name>A0A915KGC4_ROMCU</name>
<feature type="region of interest" description="Disordered" evidence="1">
    <location>
        <begin position="50"/>
        <end position="86"/>
    </location>
</feature>
<keyword evidence="2" id="KW-1185">Reference proteome</keyword>
<accession>A0A915KGC4</accession>
<sequence length="86" mass="9681">MPDVLSMLKGFLGGTGAVPLLTNVENGNTGISNWRDVKVTNSKIEKRLKGEVDQRSISSRQEAQVPIRSRHHVDERQHDNDLFVKE</sequence>
<protein>
    <submittedName>
        <fullName evidence="3">Uncharacterized protein</fullName>
    </submittedName>
</protein>
<organism evidence="2 3">
    <name type="scientific">Romanomermis culicivorax</name>
    <name type="common">Nematode worm</name>
    <dbReference type="NCBI Taxonomy" id="13658"/>
    <lineage>
        <taxon>Eukaryota</taxon>
        <taxon>Metazoa</taxon>
        <taxon>Ecdysozoa</taxon>
        <taxon>Nematoda</taxon>
        <taxon>Enoplea</taxon>
        <taxon>Dorylaimia</taxon>
        <taxon>Mermithida</taxon>
        <taxon>Mermithoidea</taxon>
        <taxon>Mermithidae</taxon>
        <taxon>Romanomermis</taxon>
    </lineage>
</organism>
<dbReference type="WBParaSite" id="nRc.2.0.1.t37430-RA">
    <property type="protein sequence ID" value="nRc.2.0.1.t37430-RA"/>
    <property type="gene ID" value="nRc.2.0.1.g37430"/>
</dbReference>
<evidence type="ECO:0000256" key="1">
    <source>
        <dbReference type="SAM" id="MobiDB-lite"/>
    </source>
</evidence>
<feature type="compositionally biased region" description="Basic and acidic residues" evidence="1">
    <location>
        <begin position="72"/>
        <end position="86"/>
    </location>
</feature>
<reference evidence="3" key="1">
    <citation type="submission" date="2022-11" db="UniProtKB">
        <authorList>
            <consortium name="WormBaseParasite"/>
        </authorList>
    </citation>
    <scope>IDENTIFICATION</scope>
</reference>
<dbReference type="AlphaFoldDB" id="A0A915KGC4"/>
<evidence type="ECO:0000313" key="2">
    <source>
        <dbReference type="Proteomes" id="UP000887565"/>
    </source>
</evidence>